<evidence type="ECO:0000313" key="19">
    <source>
        <dbReference type="EMBL" id="KKG72373.1"/>
    </source>
</evidence>
<evidence type="ECO:0000313" key="44">
    <source>
        <dbReference type="EMBL" id="KKH62014.1"/>
    </source>
</evidence>
<organism evidence="20 104">
    <name type="scientific">Methanosarcina mazei</name>
    <name type="common">Methanosarcina frisia</name>
    <dbReference type="NCBI Taxonomy" id="2209"/>
    <lineage>
        <taxon>Archaea</taxon>
        <taxon>Methanobacteriati</taxon>
        <taxon>Methanobacteriota</taxon>
        <taxon>Stenosarchaea group</taxon>
        <taxon>Methanomicrobia</taxon>
        <taxon>Methanosarcinales</taxon>
        <taxon>Methanosarcinaceae</taxon>
        <taxon>Methanosarcina</taxon>
    </lineage>
</organism>
<evidence type="ECO:0000313" key="61">
    <source>
        <dbReference type="Proteomes" id="UP000033864"/>
    </source>
</evidence>
<dbReference type="EMBL" id="JJPX01000073">
    <property type="protein sequence ID" value="KKH10750.1"/>
    <property type="molecule type" value="Genomic_DNA"/>
</dbReference>
<evidence type="ECO:0000313" key="90">
    <source>
        <dbReference type="Proteomes" id="UP000034450"/>
    </source>
</evidence>
<dbReference type="Proteomes" id="UP000034577">
    <property type="component" value="Unassembled WGS sequence"/>
</dbReference>
<dbReference type="EMBL" id="JJQI01000089">
    <property type="protein sequence ID" value="KKH37880.1"/>
    <property type="molecule type" value="Genomic_DNA"/>
</dbReference>
<dbReference type="Proteomes" id="UP000034047">
    <property type="component" value="Unassembled WGS sequence"/>
</dbReference>
<dbReference type="EMBL" id="JJQV01000118">
    <property type="protein sequence ID" value="KKH81329.1"/>
    <property type="molecule type" value="Genomic_DNA"/>
</dbReference>
<dbReference type="EMBL" id="JJPD01000174">
    <property type="protein sequence ID" value="KKG37501.1"/>
    <property type="molecule type" value="Genomic_DNA"/>
</dbReference>
<accession>A0A0F8JLX9</accession>
<dbReference type="EMBL" id="JJPV01000067">
    <property type="protein sequence ID" value="KKG99479.1"/>
    <property type="molecule type" value="Genomic_DNA"/>
</dbReference>
<dbReference type="Proteomes" id="UP000034021">
    <property type="component" value="Unassembled WGS sequence"/>
</dbReference>
<evidence type="ECO:0000313" key="78">
    <source>
        <dbReference type="Proteomes" id="UP000034227"/>
    </source>
</evidence>
<evidence type="ECO:0000313" key="8">
    <source>
        <dbReference type="EMBL" id="KKG37979.1"/>
    </source>
</evidence>
<evidence type="ECO:0000313" key="18">
    <source>
        <dbReference type="EMBL" id="KKG69563.1"/>
    </source>
</evidence>
<evidence type="ECO:0000313" key="75">
    <source>
        <dbReference type="Proteomes" id="UP000034152"/>
    </source>
</evidence>
<dbReference type="EMBL" id="CP042908">
    <property type="protein sequence ID" value="QIB91196.1"/>
    <property type="molecule type" value="Genomic_DNA"/>
</dbReference>
<evidence type="ECO:0000313" key="27">
    <source>
        <dbReference type="EMBL" id="KKG99479.1"/>
    </source>
</evidence>
<evidence type="ECO:0000313" key="108">
    <source>
        <dbReference type="Proteomes" id="UP000034921"/>
    </source>
</evidence>
<dbReference type="EMBL" id="JJPJ01000054">
    <property type="protein sequence ID" value="KKG63451.1"/>
    <property type="molecule type" value="Genomic_DNA"/>
</dbReference>
<evidence type="ECO:0000313" key="84">
    <source>
        <dbReference type="Proteomes" id="UP000034298"/>
    </source>
</evidence>
<evidence type="ECO:0000313" key="83">
    <source>
        <dbReference type="Proteomes" id="UP000034279"/>
    </source>
</evidence>
<dbReference type="EMBL" id="JJPK01000067">
    <property type="protein sequence ID" value="KKG61256.1"/>
    <property type="molecule type" value="Genomic_DNA"/>
</dbReference>
<dbReference type="Proteomes" id="UP000034950">
    <property type="component" value="Unassembled WGS sequence"/>
</dbReference>
<evidence type="ECO:0000313" key="94">
    <source>
        <dbReference type="Proteomes" id="UP000034577"/>
    </source>
</evidence>
<dbReference type="Proteomes" id="UP000033878">
    <property type="component" value="Unassembled WGS sequence"/>
</dbReference>
<dbReference type="Proteomes" id="UP000034232">
    <property type="component" value="Unassembled WGS sequence"/>
</dbReference>
<dbReference type="EMBL" id="JJOT01000033">
    <property type="protein sequence ID" value="KKG04236.1"/>
    <property type="molecule type" value="Genomic_DNA"/>
</dbReference>
<evidence type="ECO:0000313" key="4">
    <source>
        <dbReference type="EMBL" id="KKG15563.1"/>
    </source>
</evidence>
<dbReference type="EMBL" id="JJQD01000098">
    <property type="protein sequence ID" value="KKH28323.1"/>
    <property type="molecule type" value="Genomic_DNA"/>
</dbReference>
<evidence type="ECO:0000313" key="50">
    <source>
        <dbReference type="EMBL" id="KKH81329.1"/>
    </source>
</evidence>
<dbReference type="EMBL" id="JJQF01000143">
    <property type="protein sequence ID" value="KKH26699.1"/>
    <property type="molecule type" value="Genomic_DNA"/>
</dbReference>
<dbReference type="Proteomes" id="UP000034259">
    <property type="component" value="Unassembled WGS sequence"/>
</dbReference>
<evidence type="ECO:0000313" key="109">
    <source>
        <dbReference type="Proteomes" id="UP000034925"/>
    </source>
</evidence>
<evidence type="ECO:0000313" key="22">
    <source>
        <dbReference type="EMBL" id="KKG88768.1"/>
    </source>
</evidence>
<dbReference type="Proteomes" id="UP000034842">
    <property type="component" value="Unassembled WGS sequence"/>
</dbReference>
<dbReference type="Proteomes" id="UP000033889">
    <property type="component" value="Unassembled WGS sequence"/>
</dbReference>
<dbReference type="EMBL" id="JJPB01000043">
    <property type="protein sequence ID" value="KKG33374.1"/>
    <property type="molecule type" value="Genomic_DNA"/>
</dbReference>
<dbReference type="Proteomes" id="UP000034820">
    <property type="component" value="Unassembled WGS sequence"/>
</dbReference>
<evidence type="ECO:0000313" key="1">
    <source>
        <dbReference type="EMBL" id="KKG00827.1"/>
    </source>
</evidence>
<evidence type="ECO:0000313" key="53">
    <source>
        <dbReference type="EMBL" id="KKH92849.1"/>
    </source>
</evidence>
<evidence type="ECO:0000313" key="31">
    <source>
        <dbReference type="EMBL" id="KKH19733.1"/>
    </source>
</evidence>
<dbReference type="EMBL" id="JJPM01000275">
    <property type="protein sequence ID" value="KKG69563.1"/>
    <property type="molecule type" value="Genomic_DNA"/>
</dbReference>
<dbReference type="EMBL" id="JJRA01000098">
    <property type="protein sequence ID" value="KKI02698.1"/>
    <property type="molecule type" value="Genomic_DNA"/>
</dbReference>
<dbReference type="Proteomes" id="UP000033864">
    <property type="component" value="Unassembled WGS sequence"/>
</dbReference>
<evidence type="ECO:0000313" key="11">
    <source>
        <dbReference type="EMBL" id="KKG48787.1"/>
    </source>
</evidence>
<evidence type="ECO:0000313" key="107">
    <source>
        <dbReference type="Proteomes" id="UP000034872"/>
    </source>
</evidence>
<reference evidence="58 114" key="3">
    <citation type="journal article" date="2020" name="Environ. Microbiol. Rep.">
        <title>Redox cycling of Fe(II) and Fe(III) in magnetite accelerates aceticlastic methanogenesis by Methanosarcina mazei.</title>
        <authorList>
            <person name="Wang H."/>
            <person name="Byrne J.M."/>
            <person name="Liu P."/>
            <person name="Liu J."/>
            <person name="Dong X."/>
            <person name="Lu Y."/>
        </authorList>
    </citation>
    <scope>NUCLEOTIDE SEQUENCE [LARGE SCALE GENOMIC DNA]</scope>
    <source>
        <strain evidence="114">zm-15</strain>
        <strain evidence="58">Zm-15</strain>
    </source>
</reference>
<dbReference type="EMBL" id="JJPO01000095">
    <property type="protein sequence ID" value="KKG72373.1"/>
    <property type="molecule type" value="Genomic_DNA"/>
</dbReference>
<dbReference type="AlphaFoldDB" id="A0A0F8JLX9"/>
<evidence type="ECO:0000313" key="69">
    <source>
        <dbReference type="Proteomes" id="UP000034040"/>
    </source>
</evidence>
<evidence type="ECO:0000313" key="110">
    <source>
        <dbReference type="Proteomes" id="UP000034937"/>
    </source>
</evidence>
<evidence type="ECO:0000313" key="86">
    <source>
        <dbReference type="Proteomes" id="UP000034387"/>
    </source>
</evidence>
<evidence type="ECO:0000313" key="9">
    <source>
        <dbReference type="EMBL" id="KKG41457.1"/>
    </source>
</evidence>
<dbReference type="EMBL" id="JJPZ01000152">
    <property type="protein sequence ID" value="KKH06833.1"/>
    <property type="molecule type" value="Genomic_DNA"/>
</dbReference>
<dbReference type="Proteomes" id="UP000034279">
    <property type="component" value="Unassembled WGS sequence"/>
</dbReference>
<evidence type="ECO:0000313" key="41">
    <source>
        <dbReference type="EMBL" id="KKH47808.1"/>
    </source>
</evidence>
<evidence type="ECO:0000313" key="40">
    <source>
        <dbReference type="EMBL" id="KKH44086.1"/>
    </source>
</evidence>
<evidence type="ECO:0000313" key="37">
    <source>
        <dbReference type="EMBL" id="KKH37880.1"/>
    </source>
</evidence>
<evidence type="ECO:0000313" key="81">
    <source>
        <dbReference type="Proteomes" id="UP000034253"/>
    </source>
</evidence>
<evidence type="ECO:0000313" key="102">
    <source>
        <dbReference type="Proteomes" id="UP000034733"/>
    </source>
</evidence>
<evidence type="ECO:0000313" key="104">
    <source>
        <dbReference type="Proteomes" id="UP000034817"/>
    </source>
</evidence>
<evidence type="ECO:0000313" key="87">
    <source>
        <dbReference type="Proteomes" id="UP000034399"/>
    </source>
</evidence>
<dbReference type="Proteomes" id="UP000034597">
    <property type="component" value="Unassembled WGS sequence"/>
</dbReference>
<evidence type="ECO:0000313" key="5">
    <source>
        <dbReference type="EMBL" id="KKG29253.1"/>
    </source>
</evidence>
<evidence type="ECO:0000313" key="25">
    <source>
        <dbReference type="EMBL" id="KKG95676.1"/>
    </source>
</evidence>
<evidence type="ECO:0000313" key="51">
    <source>
        <dbReference type="EMBL" id="KKH81396.1"/>
    </source>
</evidence>
<dbReference type="Proteomes" id="UP000034667">
    <property type="component" value="Unassembled WGS sequence"/>
</dbReference>
<sequence>MKERFTISMDNDLASWLDRLCDEKIFSSRSHGIEFCVMQIKKMDIEKVVLLHWGKEEVEPVFLSKKNVQILSRISEKLNLSLEDTLGVLIYKELENLSKNIVESEKGEGTKEQKLRKVFFE</sequence>
<dbReference type="Proteomes" id="UP000034668">
    <property type="component" value="Unassembled WGS sequence"/>
</dbReference>
<evidence type="ECO:0000313" key="45">
    <source>
        <dbReference type="EMBL" id="KKH65102.1"/>
    </source>
</evidence>
<dbReference type="Proteomes" id="UP000034872">
    <property type="component" value="Unassembled WGS sequence"/>
</dbReference>
<evidence type="ECO:0000313" key="80">
    <source>
        <dbReference type="Proteomes" id="UP000034243"/>
    </source>
</evidence>
<dbReference type="EMBL" id="JJPI01000009">
    <property type="protein sequence ID" value="KKG58367.1"/>
    <property type="molecule type" value="Genomic_DNA"/>
</dbReference>
<evidence type="ECO:0000313" key="62">
    <source>
        <dbReference type="Proteomes" id="UP000033878"/>
    </source>
</evidence>
<evidence type="ECO:0000313" key="48">
    <source>
        <dbReference type="EMBL" id="KKH74674.1"/>
    </source>
</evidence>
<dbReference type="Proteomes" id="UP000034657">
    <property type="component" value="Unassembled WGS sequence"/>
</dbReference>
<dbReference type="Proteomes" id="UP000034253">
    <property type="component" value="Unassembled WGS sequence"/>
</dbReference>
<dbReference type="Proteomes" id="UP000034001">
    <property type="component" value="Unassembled WGS sequence"/>
</dbReference>
<dbReference type="EMBL" id="JJQA01000022">
    <property type="protein sequence ID" value="KKH19733.1"/>
    <property type="molecule type" value="Genomic_DNA"/>
</dbReference>
<dbReference type="EMBL" id="JJOS01000097">
    <property type="protein sequence ID" value="KKG00827.1"/>
    <property type="molecule type" value="Genomic_DNA"/>
</dbReference>
<dbReference type="Proteomes" id="UP000300067">
    <property type="component" value="Chromosome"/>
</dbReference>
<evidence type="ECO:0000313" key="33">
    <source>
        <dbReference type="EMBL" id="KKH23065.1"/>
    </source>
</evidence>
<dbReference type="Proteomes" id="UP000034817">
    <property type="component" value="Unassembled WGS sequence"/>
</dbReference>
<dbReference type="EMBL" id="JJQX01000006">
    <property type="protein sequence ID" value="KKI00084.1"/>
    <property type="molecule type" value="Genomic_DNA"/>
</dbReference>
<dbReference type="EMBL" id="JJQU01000213">
    <property type="protein sequence ID" value="KKH81396.1"/>
    <property type="molecule type" value="Genomic_DNA"/>
</dbReference>
<evidence type="ECO:0000313" key="91">
    <source>
        <dbReference type="Proteomes" id="UP000034468"/>
    </source>
</evidence>
<dbReference type="EMBL" id="JJRB01000051">
    <property type="protein sequence ID" value="KKI04459.1"/>
    <property type="molecule type" value="Genomic_DNA"/>
</dbReference>
<evidence type="ECO:0000313" key="114">
    <source>
        <dbReference type="Proteomes" id="UP000467371"/>
    </source>
</evidence>
<evidence type="ECO:0000313" key="71">
    <source>
        <dbReference type="Proteomes" id="UP000034064"/>
    </source>
</evidence>
<dbReference type="Proteomes" id="UP000034151">
    <property type="component" value="Unassembled WGS sequence"/>
</dbReference>
<dbReference type="EMBL" id="JJQC01000052">
    <property type="protein sequence ID" value="KKH23065.1"/>
    <property type="molecule type" value="Genomic_DNA"/>
</dbReference>
<dbReference type="Proteomes" id="UP000033885">
    <property type="component" value="Unassembled WGS sequence"/>
</dbReference>
<dbReference type="Proteomes" id="UP000034227">
    <property type="component" value="Unassembled WGS sequence"/>
</dbReference>
<evidence type="ECO:0000313" key="66">
    <source>
        <dbReference type="Proteomes" id="UP000033987"/>
    </source>
</evidence>
<dbReference type="Proteomes" id="UP000034142">
    <property type="component" value="Unassembled WGS sequence"/>
</dbReference>
<dbReference type="EMBL" id="JJPT01000096">
    <property type="protein sequence ID" value="KKG90524.1"/>
    <property type="molecule type" value="Genomic_DNA"/>
</dbReference>
<evidence type="ECO:0000313" key="34">
    <source>
        <dbReference type="EMBL" id="KKH26160.1"/>
    </source>
</evidence>
<evidence type="ECO:0000313" key="29">
    <source>
        <dbReference type="EMBL" id="KKH08207.1"/>
    </source>
</evidence>
<reference evidence="59 60" key="1">
    <citation type="journal article" date="2015" name="ISME J.">
        <title>Genomic and phenotypic differentiation among Methanosarcina mazei populations from Columbia River sediment.</title>
        <authorList>
            <person name="Youngblut N.D."/>
            <person name="Wirth J.S."/>
            <person name="Henriksen J.R."/>
            <person name="Smith M."/>
            <person name="Simon H."/>
            <person name="Metcalf W.W."/>
            <person name="Whitaker R.J."/>
        </authorList>
    </citation>
    <scope>NUCLEOTIDE SEQUENCE [LARGE SCALE GENOMIC DNA]</scope>
    <source>
        <strain evidence="31 71">1.F.A.1A.3</strain>
        <strain evidence="32 102">1.F.A.1B.3</strain>
        <strain evidence="33 66">1.F.A.1B.4</strain>
        <strain evidence="36 78">1.F.A.2.8</strain>
        <strain evidence="34 108">1.F.M.0.5</strain>
        <strain evidence="35 85">1.H.A.0.1</strain>
        <strain evidence="38 103">1.H.A.1A.1</strain>
        <strain evidence="39 68">1.H.A.1A.3</strain>
        <strain evidence="37 100">1.H.A.1A.4</strain>
        <strain evidence="41 61">1.H.A.1A.6</strain>
        <strain evidence="40 82">1.H.A.2.1</strain>
        <strain evidence="42 79">1.H.A.2.3</strain>
        <strain evidence="44 90">1.H.A.2.6</strain>
        <strain evidence="45 101">1.H.A.2.7</strain>
        <strain evidence="43">1.H.A.2.8</strain>
        <strain evidence="46 65">1.H.M.0.1</strain>
        <strain evidence="47 109">1.H.M.1A.1</strain>
        <strain evidence="48 69">1.H.M.1A.2</strain>
        <strain evidence="49 106">1.H.M.1A.3</strain>
        <strain evidence="51 75">1.H.M.2.1</strain>
        <strain evidence="50 59">1.H.M.2.2</strain>
        <strain evidence="52 110">1.H.M.2.3</strain>
        <strain evidence="54 99">1.H.M.2.4</strain>
        <strain evidence="53 107">1.H.T.2.1</strain>
        <strain evidence="55 63">1.H.T.2.3</strain>
        <strain evidence="56 92">1.H.T.2.5</strain>
        <strain evidence="2 73">2.F.A.2.3</strain>
        <strain evidence="1 95">2.F.A.2.4</strain>
        <strain evidence="3 96">2.F.T.0.2</strain>
        <strain evidence="4 70">2.F.T.2.6</strain>
        <strain evidence="5 87">3.F.A.1A.1</strain>
        <strain evidence="6 62">3.F.A.1A.3</strain>
        <strain evidence="8 84">3.F.A.1B.1</strain>
        <strain evidence="7 94">3.F.A.2.12</strain>
        <strain evidence="9 98">3.F.A.2.3</strain>
        <strain evidence="10 74">3.F.A.2.5</strain>
        <strain evidence="11 77">3.F.A.2.6</strain>
        <strain evidence="12 80">3.F.A.2.7</strain>
        <strain evidence="13 76">3.F.T.1A.1</strain>
        <strain evidence="15 83">3.F.T.1A.2</strain>
        <strain evidence="14 93">3.F.T.1A.4</strain>
        <strain evidence="16 89">3.F.T.2.1</strain>
        <strain evidence="18">3.H.A.1A.1</strain>
        <strain evidence="17 72">3.H.A.1A.2</strain>
        <strain evidence="19 67">3.H.A.2.1</strain>
        <strain evidence="20 104">3.H.A.2.4</strain>
        <strain evidence="21 64">3.H.A.2.5</strain>
        <strain evidence="22 112">3.H.A.2.6</strain>
        <strain evidence="23 88">3.H.A.2.8</strain>
        <strain evidence="24 97">3.H.M.1A.1</strain>
        <strain evidence="25 91">3.H.M.1B.1</strain>
        <strain evidence="27 60">3.H.M.1B.2</strain>
        <strain evidence="26 81">3.H.M.1B.5</strain>
        <strain evidence="30 86">3.H.M.2.7</strain>
        <strain evidence="29 105">3.H.T.1A.1</strain>
        <strain evidence="28 111">3.H.T.1A.2</strain>
    </source>
</reference>
<dbReference type="EMBL" id="JJQG01000067">
    <property type="protein sequence ID" value="KKH39710.1"/>
    <property type="molecule type" value="Genomic_DNA"/>
</dbReference>
<evidence type="ECO:0000313" key="100">
    <source>
        <dbReference type="Proteomes" id="UP000034672"/>
    </source>
</evidence>
<dbReference type="EMBL" id="JJPG01000129">
    <property type="protein sequence ID" value="KKG48787.1"/>
    <property type="molecule type" value="Genomic_DNA"/>
</dbReference>
<gene>
    <name evidence="57" type="ORF">DKM28_00790</name>
    <name evidence="8" type="ORF">DU30_14640</name>
    <name evidence="2" type="ORF">DU31_13640</name>
    <name evidence="13" type="ORF">DU33_06995</name>
    <name evidence="4" type="ORF">DU34_03770</name>
    <name evidence="7" type="ORF">DU35_18295</name>
    <name evidence="12" type="ORF">DU36_05770</name>
    <name evidence="35" type="ORF">DU37_15305</name>
    <name evidence="11" type="ORF">DU38_15280</name>
    <name evidence="10" type="ORF">DU39_03095</name>
    <name evidence="3" type="ORF">DU40_13665</name>
    <name evidence="9" type="ORF">DU41_14170</name>
    <name evidence="30" type="ORF">DU42_14915</name>
    <name evidence="18" type="ORF">DU43_01190</name>
    <name evidence="31" type="ORF">DU44_14260</name>
    <name evidence="14" type="ORF">DU45_14035</name>
    <name evidence="17" type="ORF">DU46_15380</name>
    <name evidence="1" type="ORF">DU47_14190</name>
    <name evidence="32" type="ORF">DU48_15870</name>
    <name evidence="6" type="ORF">DU49_03490</name>
    <name evidence="39" type="ORF">DU50_13960</name>
    <name evidence="29" type="ORF">DU51_14645</name>
    <name evidence="5" type="ORF">DU52_12990</name>
    <name evidence="38" type="ORF">DU54_11305</name>
    <name evidence="20" type="ORF">DU55_12985</name>
    <name evidence="26" type="ORF">DU56_13840</name>
    <name evidence="22" type="ORF">DU57_14015</name>
    <name evidence="36" type="ORF">DU58_07235</name>
    <name evidence="23" type="ORF">DU59_13325</name>
    <name evidence="34" type="ORF">DU60_07035</name>
    <name evidence="21" type="ORF">DU61_14195</name>
    <name evidence="28" type="ORF">DU62_13305</name>
    <name evidence="19" type="ORF">DU63_11925</name>
    <name evidence="15" type="ORF">DU64_13400</name>
    <name evidence="33" type="ORF">DU65_16710</name>
    <name evidence="25" type="ORF">DU66_19135</name>
    <name evidence="16" type="ORF">DU67_12180</name>
    <name evidence="27" type="ORF">DU68_19135</name>
    <name evidence="24" type="ORF">DU69_11965</name>
    <name evidence="37" type="ORF">DU71_11955</name>
    <name evidence="40" type="ORF">DU72_14205</name>
    <name evidence="43" type="ORF">DU73_13010</name>
    <name evidence="44" type="ORF">DU74_14185</name>
    <name evidence="45" type="ORF">DU75_15700</name>
    <name evidence="42" type="ORF">DU76_12395</name>
    <name evidence="48" type="ORF">DU77_12765</name>
    <name evidence="49" type="ORF">DU78_19220</name>
    <name evidence="54" type="ORF">DU79_04155</name>
    <name evidence="51" type="ORF">DU80_18715</name>
    <name evidence="55" type="ORF">DU81_12995</name>
    <name evidence="50" type="ORF">DU82_11915</name>
    <name evidence="56" type="ORF">DU83_14740</name>
    <name evidence="53" type="ORF">DU84_18755</name>
    <name evidence="41" type="ORF">DU85_13930</name>
    <name evidence="47" type="ORF">DU86_14090</name>
    <name evidence="46" type="ORF">DU87_12605</name>
    <name evidence="52" type="ORF">DU88_11270</name>
    <name evidence="58" type="ORF">FQU78_09215</name>
</gene>
<evidence type="ECO:0000313" key="113">
    <source>
        <dbReference type="Proteomes" id="UP000300067"/>
    </source>
</evidence>
<evidence type="ECO:0000313" key="17">
    <source>
        <dbReference type="EMBL" id="KKG67874.1"/>
    </source>
</evidence>
<dbReference type="Proteomes" id="UP000034298">
    <property type="component" value="Unassembled WGS sequence"/>
</dbReference>
<evidence type="ECO:0000313" key="76">
    <source>
        <dbReference type="Proteomes" id="UP000034188"/>
    </source>
</evidence>
<dbReference type="EMBL" id="JJPS01000130">
    <property type="protein sequence ID" value="KKG89050.1"/>
    <property type="molecule type" value="Genomic_DNA"/>
</dbReference>
<evidence type="ECO:0000313" key="72">
    <source>
        <dbReference type="Proteomes" id="UP000034074"/>
    </source>
</evidence>
<evidence type="ECO:0000313" key="60">
    <source>
        <dbReference type="Proteomes" id="UP000033835"/>
    </source>
</evidence>
<dbReference type="Proteomes" id="UP000033933">
    <property type="component" value="Unassembled WGS sequence"/>
</dbReference>
<dbReference type="EMBL" id="JJPC01000011">
    <property type="protein sequence ID" value="KKG37979.1"/>
    <property type="molecule type" value="Genomic_DNA"/>
</dbReference>
<dbReference type="Proteomes" id="UP000034921">
    <property type="component" value="Unassembled WGS sequence"/>
</dbReference>
<evidence type="ECO:0000313" key="70">
    <source>
        <dbReference type="Proteomes" id="UP000034047"/>
    </source>
</evidence>
<dbReference type="Proteomes" id="UP000034758">
    <property type="component" value="Unassembled WGS sequence"/>
</dbReference>
<evidence type="ECO:0000313" key="43">
    <source>
        <dbReference type="EMBL" id="KKH60629.1"/>
    </source>
</evidence>
<evidence type="ECO:0000313" key="63">
    <source>
        <dbReference type="Proteomes" id="UP000033885"/>
    </source>
</evidence>
<evidence type="ECO:0000313" key="6">
    <source>
        <dbReference type="EMBL" id="KKG33374.1"/>
    </source>
</evidence>
<evidence type="ECO:0000313" key="21">
    <source>
        <dbReference type="EMBL" id="KKG82633.1"/>
    </source>
</evidence>
<evidence type="ECO:0000313" key="73">
    <source>
        <dbReference type="Proteomes" id="UP000034142"/>
    </source>
</evidence>
<dbReference type="EMBL" id="JJQE01000132">
    <property type="protein sequence ID" value="KKH26160.1"/>
    <property type="molecule type" value="Genomic_DNA"/>
</dbReference>
<dbReference type="EMBL" id="JJPH01000001">
    <property type="protein sequence ID" value="KKG56542.1"/>
    <property type="molecule type" value="Genomic_DNA"/>
</dbReference>
<evidence type="ECO:0000313" key="68">
    <source>
        <dbReference type="Proteomes" id="UP000034021"/>
    </source>
</evidence>
<evidence type="ECO:0000313" key="54">
    <source>
        <dbReference type="EMBL" id="KKI00084.1"/>
    </source>
</evidence>
<dbReference type="EMBL" id="JJPN01000169">
    <property type="protein sequence ID" value="KKG67874.1"/>
    <property type="molecule type" value="Genomic_DNA"/>
</dbReference>
<evidence type="ECO:0000313" key="14">
    <source>
        <dbReference type="EMBL" id="KKG61256.1"/>
    </source>
</evidence>
<dbReference type="EMBL" id="JJQH01000068">
    <property type="protein sequence ID" value="KKH42023.1"/>
    <property type="molecule type" value="Genomic_DNA"/>
</dbReference>
<dbReference type="EMBL" id="JJPA01000195">
    <property type="protein sequence ID" value="KKG29253.1"/>
    <property type="molecule type" value="Genomic_DNA"/>
</dbReference>
<dbReference type="EMBL" id="JJPQ01000071">
    <property type="protein sequence ID" value="KKG82633.1"/>
    <property type="molecule type" value="Genomic_DNA"/>
</dbReference>
<evidence type="ECO:0000313" key="106">
    <source>
        <dbReference type="Proteomes" id="UP000034842"/>
    </source>
</evidence>
<evidence type="ECO:0000313" key="88">
    <source>
        <dbReference type="Proteomes" id="UP000034409"/>
    </source>
</evidence>
<evidence type="ECO:0000313" key="79">
    <source>
        <dbReference type="Proteomes" id="UP000034232"/>
    </source>
</evidence>
<dbReference type="InterPro" id="IPR013321">
    <property type="entry name" value="Arc_rbn_hlx_hlx"/>
</dbReference>
<protein>
    <submittedName>
        <fullName evidence="20">Uncharacterized protein</fullName>
    </submittedName>
</protein>
<dbReference type="EMBL" id="JJQK01000283">
    <property type="protein sequence ID" value="KKH44086.1"/>
    <property type="molecule type" value="Genomic_DNA"/>
</dbReference>
<evidence type="ECO:0000313" key="112">
    <source>
        <dbReference type="Proteomes" id="UP000034950"/>
    </source>
</evidence>
<dbReference type="Proteomes" id="UP000034925">
    <property type="component" value="Unassembled WGS sequence"/>
</dbReference>
<evidence type="ECO:0000313" key="93">
    <source>
        <dbReference type="Proteomes" id="UP000034566"/>
    </source>
</evidence>
<dbReference type="Proteomes" id="UP000034937">
    <property type="component" value="Unassembled WGS sequence"/>
</dbReference>
<dbReference type="EMBL" id="JJQQ01000112">
    <property type="protein sequence ID" value="KKH65845.1"/>
    <property type="molecule type" value="Genomic_DNA"/>
</dbReference>
<evidence type="ECO:0000313" key="99">
    <source>
        <dbReference type="Proteomes" id="UP000034668"/>
    </source>
</evidence>
<dbReference type="EMBL" id="JJPU01000129">
    <property type="protein sequence ID" value="KKG95676.1"/>
    <property type="molecule type" value="Genomic_DNA"/>
</dbReference>
<evidence type="ECO:0000313" key="47">
    <source>
        <dbReference type="EMBL" id="KKH71580.1"/>
    </source>
</evidence>
<evidence type="ECO:0000313" key="59">
    <source>
        <dbReference type="Proteomes" id="UP000033814"/>
    </source>
</evidence>
<evidence type="ECO:0000313" key="89">
    <source>
        <dbReference type="Proteomes" id="UP000034424"/>
    </source>
</evidence>
<evidence type="ECO:0000313" key="42">
    <source>
        <dbReference type="EMBL" id="KKH53718.1"/>
    </source>
</evidence>
<evidence type="ECO:0000313" key="30">
    <source>
        <dbReference type="EMBL" id="KKH10750.1"/>
    </source>
</evidence>
<evidence type="ECO:0000313" key="20">
    <source>
        <dbReference type="EMBL" id="KKG76713.1"/>
    </source>
</evidence>
<dbReference type="Proteomes" id="UP000034547">
    <property type="component" value="Unassembled WGS sequence"/>
</dbReference>
<evidence type="ECO:0000313" key="55">
    <source>
        <dbReference type="EMBL" id="KKI02698.1"/>
    </source>
</evidence>
<dbReference type="EMBL" id="JJQS01000074">
    <property type="protein sequence ID" value="KKH74674.1"/>
    <property type="molecule type" value="Genomic_DNA"/>
</dbReference>
<dbReference type="EMBL" id="JJPE01000133">
    <property type="protein sequence ID" value="KKG41457.1"/>
    <property type="molecule type" value="Genomic_DNA"/>
</dbReference>
<evidence type="ECO:0000313" key="16">
    <source>
        <dbReference type="EMBL" id="KKG64165.1"/>
    </source>
</evidence>
<evidence type="ECO:0000313" key="3">
    <source>
        <dbReference type="EMBL" id="KKG04236.1"/>
    </source>
</evidence>
<dbReference type="EMBL" id="JJOR01000098">
    <property type="protein sequence ID" value="KKG03199.1"/>
    <property type="molecule type" value="Genomic_DNA"/>
</dbReference>
<dbReference type="Proteomes" id="UP000034409">
    <property type="component" value="Unassembled WGS sequence"/>
</dbReference>
<dbReference type="EMBL" id="JJQT01000101">
    <property type="protein sequence ID" value="KKH79322.1"/>
    <property type="molecule type" value="Genomic_DNA"/>
</dbReference>
<evidence type="ECO:0000313" key="74">
    <source>
        <dbReference type="Proteomes" id="UP000034151"/>
    </source>
</evidence>
<evidence type="ECO:0000313" key="2">
    <source>
        <dbReference type="EMBL" id="KKG03199.1"/>
    </source>
</evidence>
<evidence type="ECO:0000313" key="12">
    <source>
        <dbReference type="EMBL" id="KKG56542.1"/>
    </source>
</evidence>
<dbReference type="EMBL" id="JJQW01000109">
    <property type="protein sequence ID" value="KKH85715.1"/>
    <property type="molecule type" value="Genomic_DNA"/>
</dbReference>
<evidence type="ECO:0000313" key="39">
    <source>
        <dbReference type="EMBL" id="KKH42023.1"/>
    </source>
</evidence>
<keyword evidence="95" id="KW-1185">Reference proteome</keyword>
<evidence type="ECO:0000313" key="32">
    <source>
        <dbReference type="EMBL" id="KKH19829.1"/>
    </source>
</evidence>
<dbReference type="Proteomes" id="UP000034152">
    <property type="component" value="Unassembled WGS sequence"/>
</dbReference>
<dbReference type="Proteomes" id="UP000034944">
    <property type="component" value="Unassembled WGS sequence"/>
</dbReference>
<dbReference type="Proteomes" id="UP000467371">
    <property type="component" value="Chromosome"/>
</dbReference>
<evidence type="ECO:0000313" key="49">
    <source>
        <dbReference type="EMBL" id="KKH79322.1"/>
    </source>
</evidence>
<evidence type="ECO:0000313" key="26">
    <source>
        <dbReference type="EMBL" id="KKG99243.1"/>
    </source>
</evidence>
<evidence type="ECO:0000313" key="103">
    <source>
        <dbReference type="Proteomes" id="UP000034758"/>
    </source>
</evidence>
<dbReference type="GO" id="GO:0006355">
    <property type="term" value="P:regulation of DNA-templated transcription"/>
    <property type="evidence" value="ECO:0007669"/>
    <property type="project" value="InterPro"/>
</dbReference>
<dbReference type="EMBL" id="JJQJ01000134">
    <property type="protein sequence ID" value="KKH47808.1"/>
    <property type="molecule type" value="Genomic_DNA"/>
</dbReference>
<evidence type="ECO:0000313" key="105">
    <source>
        <dbReference type="Proteomes" id="UP000034820"/>
    </source>
</evidence>
<dbReference type="RefSeq" id="WP_048036453.1">
    <property type="nucleotide sequence ID" value="NZ_AP019780.1"/>
</dbReference>
<evidence type="ECO:0000313" key="77">
    <source>
        <dbReference type="Proteomes" id="UP000034195"/>
    </source>
</evidence>
<evidence type="ECO:0000313" key="111">
    <source>
        <dbReference type="Proteomes" id="UP000034944"/>
    </source>
</evidence>
<dbReference type="EMBL" id="CP029709">
    <property type="protein sequence ID" value="QCR14785.1"/>
    <property type="molecule type" value="Genomic_DNA"/>
</dbReference>
<evidence type="ECO:0000313" key="52">
    <source>
        <dbReference type="EMBL" id="KKH85715.1"/>
    </source>
</evidence>
<evidence type="ECO:0000313" key="15">
    <source>
        <dbReference type="EMBL" id="KKG63451.1"/>
    </source>
</evidence>
<evidence type="ECO:0000313" key="10">
    <source>
        <dbReference type="EMBL" id="KKG45822.1"/>
    </source>
</evidence>
<evidence type="ECO:0000313" key="7">
    <source>
        <dbReference type="EMBL" id="KKG37501.1"/>
    </source>
</evidence>
<evidence type="ECO:0000313" key="58">
    <source>
        <dbReference type="EMBL" id="QIB91196.1"/>
    </source>
</evidence>
<evidence type="ECO:0000313" key="64">
    <source>
        <dbReference type="Proteomes" id="UP000033889"/>
    </source>
</evidence>
<dbReference type="EMBL" id="JJPR01000043">
    <property type="protein sequence ID" value="KKG88768.1"/>
    <property type="molecule type" value="Genomic_DNA"/>
</dbReference>
<evidence type="ECO:0000313" key="57">
    <source>
        <dbReference type="EMBL" id="QCR14785.1"/>
    </source>
</evidence>
<evidence type="ECO:0000313" key="24">
    <source>
        <dbReference type="EMBL" id="KKG90524.1"/>
    </source>
</evidence>
<reference evidence="57 113" key="2">
    <citation type="submission" date="2018-05" db="EMBL/GenBank/DDBJ databases">
        <title>Methanosarcina gilichinskyana sp. nov., a novel methanogenic archaeon isolated from Holocene permafrost, North East Russia.</title>
        <authorList>
            <person name="Oshurkova V."/>
            <person name="Meer M."/>
            <person name="Bochkareva O."/>
            <person name="Shcherbakova V."/>
        </authorList>
    </citation>
    <scope>NUCLEOTIDE SEQUENCE [LARGE SCALE GENOMIC DNA]</scope>
    <source>
        <strain evidence="57 113">JL01</strain>
    </source>
</reference>
<dbReference type="CDD" id="cd22231">
    <property type="entry name" value="RHH_NikR_HicB-like"/>
    <property type="match status" value="1"/>
</dbReference>
<evidence type="ECO:0000313" key="13">
    <source>
        <dbReference type="EMBL" id="KKG58367.1"/>
    </source>
</evidence>
<evidence type="ECO:0000313" key="65">
    <source>
        <dbReference type="Proteomes" id="UP000033933"/>
    </source>
</evidence>
<evidence type="ECO:0000313" key="35">
    <source>
        <dbReference type="EMBL" id="KKH26699.1"/>
    </source>
</evidence>
<dbReference type="OrthoDB" id="136015at2157"/>
<dbReference type="EMBL" id="JJQN01000036">
    <property type="protein sequence ID" value="KKH62014.1"/>
    <property type="molecule type" value="Genomic_DNA"/>
</dbReference>
<dbReference type="EMBL" id="JJQB01000075">
    <property type="protein sequence ID" value="KKH19829.1"/>
    <property type="molecule type" value="Genomic_DNA"/>
</dbReference>
<dbReference type="EMBL" id="JJQR01000147">
    <property type="protein sequence ID" value="KKH71580.1"/>
    <property type="molecule type" value="Genomic_DNA"/>
</dbReference>
<name>A0A0F8JLX9_METMZ</name>
<dbReference type="EMBL" id="JJPW01000071">
    <property type="protein sequence ID" value="KKG99243.1"/>
    <property type="molecule type" value="Genomic_DNA"/>
</dbReference>
<dbReference type="Proteomes" id="UP000034074">
    <property type="component" value="Unassembled WGS sequence"/>
</dbReference>
<evidence type="ECO:0000313" key="92">
    <source>
        <dbReference type="Proteomes" id="UP000034547"/>
    </source>
</evidence>
<evidence type="ECO:0000313" key="28">
    <source>
        <dbReference type="EMBL" id="KKH06833.1"/>
    </source>
</evidence>
<dbReference type="Proteomes" id="UP000034338">
    <property type="component" value="Unassembled WGS sequence"/>
</dbReference>
<evidence type="ECO:0000313" key="95">
    <source>
        <dbReference type="Proteomes" id="UP000034578"/>
    </source>
</evidence>
<dbReference type="Proteomes" id="UP000034733">
    <property type="component" value="Unassembled WGS sequence"/>
</dbReference>
<dbReference type="EMBL" id="JJPL01000082">
    <property type="protein sequence ID" value="KKG64165.1"/>
    <property type="molecule type" value="Genomic_DNA"/>
</dbReference>
<dbReference type="Proteomes" id="UP000033835">
    <property type="component" value="Unassembled WGS sequence"/>
</dbReference>
<dbReference type="Proteomes" id="UP000034578">
    <property type="component" value="Unassembled WGS sequence"/>
</dbReference>
<evidence type="ECO:0000313" key="67">
    <source>
        <dbReference type="Proteomes" id="UP000034001"/>
    </source>
</evidence>
<dbReference type="GeneID" id="24851348"/>
<dbReference type="EMBL" id="JJQM01000111">
    <property type="protein sequence ID" value="KKH53718.1"/>
    <property type="molecule type" value="Genomic_DNA"/>
</dbReference>
<dbReference type="Proteomes" id="UP000034672">
    <property type="component" value="Unassembled WGS sequence"/>
</dbReference>
<dbReference type="Proteomes" id="UP000034243">
    <property type="component" value="Unassembled WGS sequence"/>
</dbReference>
<dbReference type="Proteomes" id="UP000034450">
    <property type="component" value="Unassembled WGS sequence"/>
</dbReference>
<evidence type="ECO:0000313" key="46">
    <source>
        <dbReference type="EMBL" id="KKH65845.1"/>
    </source>
</evidence>
<dbReference type="EMBL" id="JJQO01000146">
    <property type="protein sequence ID" value="KKH65102.1"/>
    <property type="molecule type" value="Genomic_DNA"/>
</dbReference>
<dbReference type="Proteomes" id="UP000034399">
    <property type="component" value="Unassembled WGS sequence"/>
</dbReference>
<evidence type="ECO:0000313" key="97">
    <source>
        <dbReference type="Proteomes" id="UP000034657"/>
    </source>
</evidence>
<dbReference type="Gene3D" id="1.10.1220.10">
    <property type="entry name" value="Met repressor-like"/>
    <property type="match status" value="1"/>
</dbReference>
<proteinExistence type="predicted"/>
<evidence type="ECO:0000313" key="82">
    <source>
        <dbReference type="Proteomes" id="UP000034259"/>
    </source>
</evidence>
<dbReference type="Proteomes" id="UP000034424">
    <property type="component" value="Unassembled WGS sequence"/>
</dbReference>
<evidence type="ECO:0000313" key="98">
    <source>
        <dbReference type="Proteomes" id="UP000034667"/>
    </source>
</evidence>
<dbReference type="Proteomes" id="UP000034692">
    <property type="component" value="Unassembled WGS sequence"/>
</dbReference>
<evidence type="ECO:0000313" key="23">
    <source>
        <dbReference type="EMBL" id="KKG89050.1"/>
    </source>
</evidence>
<dbReference type="EMBL" id="JJQP01000313">
    <property type="protein sequence ID" value="KKH60629.1"/>
    <property type="molecule type" value="Genomic_DNA"/>
</dbReference>
<dbReference type="Proteomes" id="UP000034468">
    <property type="component" value="Unassembled WGS sequence"/>
</dbReference>
<dbReference type="Proteomes" id="UP000033814">
    <property type="component" value="Unassembled WGS sequence"/>
</dbReference>
<dbReference type="EMBL" id="JJPY01000073">
    <property type="protein sequence ID" value="KKH08207.1"/>
    <property type="molecule type" value="Genomic_DNA"/>
</dbReference>
<evidence type="ECO:0000313" key="85">
    <source>
        <dbReference type="Proteomes" id="UP000034338"/>
    </source>
</evidence>
<dbReference type="EMBL" id="JJPF01000022">
    <property type="protein sequence ID" value="KKG45822.1"/>
    <property type="molecule type" value="Genomic_DNA"/>
</dbReference>
<evidence type="ECO:0000313" key="56">
    <source>
        <dbReference type="EMBL" id="KKI04459.1"/>
    </source>
</evidence>
<dbReference type="Proteomes" id="UP000034040">
    <property type="component" value="Unassembled WGS sequence"/>
</dbReference>
<dbReference type="Proteomes" id="UP000034566">
    <property type="component" value="Unassembled WGS sequence"/>
</dbReference>
<dbReference type="Proteomes" id="UP000034195">
    <property type="component" value="Unassembled WGS sequence"/>
</dbReference>
<dbReference type="Proteomes" id="UP000034064">
    <property type="component" value="Unassembled WGS sequence"/>
</dbReference>
<dbReference type="EMBL" id="JJPP01000147">
    <property type="protein sequence ID" value="KKG76713.1"/>
    <property type="molecule type" value="Genomic_DNA"/>
</dbReference>
<dbReference type="Proteomes" id="UP000034188">
    <property type="component" value="Unassembled WGS sequence"/>
</dbReference>
<dbReference type="Proteomes" id="UP000033987">
    <property type="component" value="Unassembled WGS sequence"/>
</dbReference>
<dbReference type="EMBL" id="JJOU01000085">
    <property type="protein sequence ID" value="KKG15563.1"/>
    <property type="molecule type" value="Genomic_DNA"/>
</dbReference>
<dbReference type="Proteomes" id="UP000034387">
    <property type="component" value="Unassembled WGS sequence"/>
</dbReference>
<evidence type="ECO:0000313" key="38">
    <source>
        <dbReference type="EMBL" id="KKH39710.1"/>
    </source>
</evidence>
<dbReference type="PATRIC" id="fig|2209.39.peg.729"/>
<evidence type="ECO:0000313" key="101">
    <source>
        <dbReference type="Proteomes" id="UP000034692"/>
    </source>
</evidence>
<dbReference type="EMBL" id="JJQZ01000142">
    <property type="protein sequence ID" value="KKH92849.1"/>
    <property type="molecule type" value="Genomic_DNA"/>
</dbReference>
<evidence type="ECO:0000313" key="36">
    <source>
        <dbReference type="EMBL" id="KKH28323.1"/>
    </source>
</evidence>
<evidence type="ECO:0000313" key="96">
    <source>
        <dbReference type="Proteomes" id="UP000034597"/>
    </source>
</evidence>